<feature type="transmembrane region" description="Helical" evidence="5">
    <location>
        <begin position="102"/>
        <end position="120"/>
    </location>
</feature>
<comment type="subcellular location">
    <subcellularLocation>
        <location evidence="5">Cell membrane</location>
        <topology evidence="5">Multi-pass membrane protein</topology>
    </subcellularLocation>
    <subcellularLocation>
        <location evidence="1">Membrane</location>
        <topology evidence="1">Multi-pass membrane protein</topology>
    </subcellularLocation>
</comment>
<evidence type="ECO:0000256" key="1">
    <source>
        <dbReference type="ARBA" id="ARBA00004141"/>
    </source>
</evidence>
<feature type="transmembrane region" description="Helical" evidence="5">
    <location>
        <begin position="249"/>
        <end position="269"/>
    </location>
</feature>
<sequence>MFISAAEFLVVLIGALVGLIMGLTGAGGGILAVPALVYTQGFSMQQAMPMALLAVSSAAMIGAIEGLVRKLVRYRAAILMAVAGSLPTLLGVQVAQRMSQQWLMLVFAAILAVVAVRLIMQLRSPDCDDDKRAAMARINSSTGRFDWTFKTGAVIAGIGAMSGFMTGLLGVGGGFVIVPMLRHYTNASMHVAVATSLLVVSIVGSMGVGSALLSGVHLPVMLSAMFVATTIAGMLLARRIALRLPPQKVQMIFIVLLACVAASLVYRSFN</sequence>
<keyword evidence="3 5" id="KW-1133">Transmembrane helix</keyword>
<protein>
    <recommendedName>
        <fullName evidence="5">Probable membrane transporter protein</fullName>
    </recommendedName>
</protein>
<dbReference type="InterPro" id="IPR002781">
    <property type="entry name" value="TM_pro_TauE-like"/>
</dbReference>
<evidence type="ECO:0000256" key="3">
    <source>
        <dbReference type="ARBA" id="ARBA00022989"/>
    </source>
</evidence>
<evidence type="ECO:0000256" key="2">
    <source>
        <dbReference type="ARBA" id="ARBA00022692"/>
    </source>
</evidence>
<feature type="transmembrane region" description="Helical" evidence="5">
    <location>
        <begin position="50"/>
        <end position="68"/>
    </location>
</feature>
<keyword evidence="7" id="KW-1185">Reference proteome</keyword>
<evidence type="ECO:0000256" key="5">
    <source>
        <dbReference type="RuleBase" id="RU363041"/>
    </source>
</evidence>
<dbReference type="PANTHER" id="PTHR43701">
    <property type="entry name" value="MEMBRANE TRANSPORTER PROTEIN MJ0441-RELATED"/>
    <property type="match status" value="1"/>
</dbReference>
<keyword evidence="2 5" id="KW-0812">Transmembrane</keyword>
<feature type="transmembrane region" description="Helical" evidence="5">
    <location>
        <begin position="153"/>
        <end position="178"/>
    </location>
</feature>
<feature type="transmembrane region" description="Helical" evidence="5">
    <location>
        <begin position="190"/>
        <end position="212"/>
    </location>
</feature>
<keyword evidence="4 5" id="KW-0472">Membrane</keyword>
<dbReference type="InterPro" id="IPR051598">
    <property type="entry name" value="TSUP/Inactive_protease-like"/>
</dbReference>
<feature type="transmembrane region" description="Helical" evidence="5">
    <location>
        <begin position="12"/>
        <end position="38"/>
    </location>
</feature>
<evidence type="ECO:0000313" key="7">
    <source>
        <dbReference type="Proteomes" id="UP000646911"/>
    </source>
</evidence>
<gene>
    <name evidence="6" type="ORF">H8L47_26050</name>
</gene>
<dbReference type="PANTHER" id="PTHR43701:SF2">
    <property type="entry name" value="MEMBRANE TRANSPORTER PROTEIN YJNA-RELATED"/>
    <property type="match status" value="1"/>
</dbReference>
<evidence type="ECO:0000256" key="4">
    <source>
        <dbReference type="ARBA" id="ARBA00023136"/>
    </source>
</evidence>
<keyword evidence="5" id="KW-1003">Cell membrane</keyword>
<organism evidence="6 7">
    <name type="scientific">Undibacterium umbellatum</name>
    <dbReference type="NCBI Taxonomy" id="2762300"/>
    <lineage>
        <taxon>Bacteria</taxon>
        <taxon>Pseudomonadati</taxon>
        <taxon>Pseudomonadota</taxon>
        <taxon>Betaproteobacteria</taxon>
        <taxon>Burkholderiales</taxon>
        <taxon>Oxalobacteraceae</taxon>
        <taxon>Undibacterium</taxon>
    </lineage>
</organism>
<accession>A0ABR6ZI35</accession>
<comment type="caution">
    <text evidence="6">The sequence shown here is derived from an EMBL/GenBank/DDBJ whole genome shotgun (WGS) entry which is preliminary data.</text>
</comment>
<dbReference type="EMBL" id="JACOFX010000023">
    <property type="protein sequence ID" value="MBC3911041.1"/>
    <property type="molecule type" value="Genomic_DNA"/>
</dbReference>
<proteinExistence type="inferred from homology"/>
<comment type="similarity">
    <text evidence="5">Belongs to the 4-toluene sulfonate uptake permease (TSUP) (TC 2.A.102) family.</text>
</comment>
<name>A0ABR6ZI35_9BURK</name>
<dbReference type="Pfam" id="PF01925">
    <property type="entry name" value="TauE"/>
    <property type="match status" value="1"/>
</dbReference>
<dbReference type="RefSeq" id="WP_186956714.1">
    <property type="nucleotide sequence ID" value="NZ_JACOFX010000023.1"/>
</dbReference>
<feature type="transmembrane region" description="Helical" evidence="5">
    <location>
        <begin position="218"/>
        <end position="237"/>
    </location>
</feature>
<dbReference type="Proteomes" id="UP000646911">
    <property type="component" value="Unassembled WGS sequence"/>
</dbReference>
<evidence type="ECO:0000313" key="6">
    <source>
        <dbReference type="EMBL" id="MBC3911041.1"/>
    </source>
</evidence>
<reference evidence="6 7" key="1">
    <citation type="submission" date="2020-08" db="EMBL/GenBank/DDBJ databases">
        <title>Novel species isolated from subtropical streams in China.</title>
        <authorList>
            <person name="Lu H."/>
        </authorList>
    </citation>
    <scope>NUCLEOTIDE SEQUENCE [LARGE SCALE GENOMIC DNA]</scope>
    <source>
        <strain evidence="6 7">NL8W</strain>
    </source>
</reference>